<dbReference type="CDD" id="cd06225">
    <property type="entry name" value="HAMP"/>
    <property type="match status" value="1"/>
</dbReference>
<gene>
    <name evidence="17" type="ORF">B9O19_00674</name>
</gene>
<evidence type="ECO:0000256" key="5">
    <source>
        <dbReference type="ARBA" id="ARBA00022553"/>
    </source>
</evidence>
<keyword evidence="6" id="KW-0808">Transferase</keyword>
<evidence type="ECO:0000256" key="6">
    <source>
        <dbReference type="ARBA" id="ARBA00022679"/>
    </source>
</evidence>
<dbReference type="Pfam" id="PF02518">
    <property type="entry name" value="HATPase_c"/>
    <property type="match status" value="1"/>
</dbReference>
<keyword evidence="10" id="KW-0067">ATP-binding</keyword>
<keyword evidence="8" id="KW-0547">Nucleotide-binding</keyword>
<evidence type="ECO:0000256" key="14">
    <source>
        <dbReference type="SAM" id="Phobius"/>
    </source>
</evidence>
<dbReference type="RefSeq" id="WP_102365110.1">
    <property type="nucleotide sequence ID" value="NZ_CP020991.1"/>
</dbReference>
<dbReference type="SMART" id="SM00388">
    <property type="entry name" value="HisKA"/>
    <property type="match status" value="1"/>
</dbReference>
<reference evidence="17 18" key="1">
    <citation type="submission" date="2017-04" db="EMBL/GenBank/DDBJ databases">
        <title>Monoglobus pectinilyticus 14 draft genome.</title>
        <authorList>
            <person name="Kim C."/>
            <person name="Rosendale D.I."/>
            <person name="Kelly W.J."/>
            <person name="Tannock G.W."/>
            <person name="Patchett M.L."/>
            <person name="Jordens J.Z."/>
        </authorList>
    </citation>
    <scope>NUCLEOTIDE SEQUENCE [LARGE SCALE GENOMIC DNA]</scope>
    <source>
        <strain evidence="17 18">14</strain>
    </source>
</reference>
<dbReference type="KEGG" id="mpec:B9O19_00674"/>
<evidence type="ECO:0000259" key="16">
    <source>
        <dbReference type="PROSITE" id="PS50885"/>
    </source>
</evidence>
<dbReference type="PROSITE" id="PS50109">
    <property type="entry name" value="HIS_KIN"/>
    <property type="match status" value="1"/>
</dbReference>
<dbReference type="Gene3D" id="6.10.340.10">
    <property type="match status" value="1"/>
</dbReference>
<dbReference type="InterPro" id="IPR003594">
    <property type="entry name" value="HATPase_dom"/>
</dbReference>
<keyword evidence="11 14" id="KW-1133">Transmembrane helix</keyword>
<dbReference type="Pfam" id="PF00512">
    <property type="entry name" value="HisKA"/>
    <property type="match status" value="1"/>
</dbReference>
<evidence type="ECO:0000256" key="10">
    <source>
        <dbReference type="ARBA" id="ARBA00022840"/>
    </source>
</evidence>
<keyword evidence="13 14" id="KW-0472">Membrane</keyword>
<keyword evidence="7 14" id="KW-0812">Transmembrane</keyword>
<dbReference type="InterPro" id="IPR036097">
    <property type="entry name" value="HisK_dim/P_sf"/>
</dbReference>
<name>A0A2K9P0R0_9FIRM</name>
<keyword evidence="4" id="KW-1003">Cell membrane</keyword>
<keyword evidence="12" id="KW-0902">Two-component regulatory system</keyword>
<evidence type="ECO:0000256" key="12">
    <source>
        <dbReference type="ARBA" id="ARBA00023012"/>
    </source>
</evidence>
<evidence type="ECO:0000256" key="4">
    <source>
        <dbReference type="ARBA" id="ARBA00022475"/>
    </source>
</evidence>
<feature type="domain" description="HAMP" evidence="16">
    <location>
        <begin position="194"/>
        <end position="250"/>
    </location>
</feature>
<evidence type="ECO:0000256" key="9">
    <source>
        <dbReference type="ARBA" id="ARBA00022777"/>
    </source>
</evidence>
<dbReference type="EMBL" id="CP020991">
    <property type="protein sequence ID" value="AUO18857.1"/>
    <property type="molecule type" value="Genomic_DNA"/>
</dbReference>
<evidence type="ECO:0000256" key="3">
    <source>
        <dbReference type="ARBA" id="ARBA00012438"/>
    </source>
</evidence>
<dbReference type="PRINTS" id="PR00344">
    <property type="entry name" value="BCTRLSENSOR"/>
</dbReference>
<dbReference type="SUPFAM" id="SSF158472">
    <property type="entry name" value="HAMP domain-like"/>
    <property type="match status" value="1"/>
</dbReference>
<evidence type="ECO:0000313" key="18">
    <source>
        <dbReference type="Proteomes" id="UP000235589"/>
    </source>
</evidence>
<evidence type="ECO:0000256" key="13">
    <source>
        <dbReference type="ARBA" id="ARBA00023136"/>
    </source>
</evidence>
<dbReference type="Gene3D" id="3.30.565.10">
    <property type="entry name" value="Histidine kinase-like ATPase, C-terminal domain"/>
    <property type="match status" value="1"/>
</dbReference>
<feature type="transmembrane region" description="Helical" evidence="14">
    <location>
        <begin position="173"/>
        <end position="192"/>
    </location>
</feature>
<dbReference type="Pfam" id="PF00672">
    <property type="entry name" value="HAMP"/>
    <property type="match status" value="1"/>
</dbReference>
<dbReference type="PANTHER" id="PTHR45528:SF1">
    <property type="entry name" value="SENSOR HISTIDINE KINASE CPXA"/>
    <property type="match status" value="1"/>
</dbReference>
<dbReference type="PANTHER" id="PTHR45528">
    <property type="entry name" value="SENSOR HISTIDINE KINASE CPXA"/>
    <property type="match status" value="1"/>
</dbReference>
<feature type="transmembrane region" description="Helical" evidence="14">
    <location>
        <begin position="6"/>
        <end position="32"/>
    </location>
</feature>
<evidence type="ECO:0000256" key="7">
    <source>
        <dbReference type="ARBA" id="ARBA00022692"/>
    </source>
</evidence>
<dbReference type="FunFam" id="1.10.287.130:FF:000001">
    <property type="entry name" value="Two-component sensor histidine kinase"/>
    <property type="match status" value="1"/>
</dbReference>
<comment type="catalytic activity">
    <reaction evidence="1">
        <text>ATP + protein L-histidine = ADP + protein N-phospho-L-histidine.</text>
        <dbReference type="EC" id="2.7.13.3"/>
    </reaction>
</comment>
<dbReference type="SUPFAM" id="SSF47384">
    <property type="entry name" value="Homodimeric domain of signal transducing histidine kinase"/>
    <property type="match status" value="1"/>
</dbReference>
<protein>
    <recommendedName>
        <fullName evidence="3">histidine kinase</fullName>
        <ecNumber evidence="3">2.7.13.3</ecNumber>
    </recommendedName>
</protein>
<dbReference type="OrthoDB" id="9813151at2"/>
<dbReference type="SMART" id="SM00387">
    <property type="entry name" value="HATPase_c"/>
    <property type="match status" value="1"/>
</dbReference>
<evidence type="ECO:0000256" key="2">
    <source>
        <dbReference type="ARBA" id="ARBA00004651"/>
    </source>
</evidence>
<dbReference type="AlphaFoldDB" id="A0A2K9P0R0"/>
<dbReference type="CDD" id="cd00082">
    <property type="entry name" value="HisKA"/>
    <property type="match status" value="1"/>
</dbReference>
<evidence type="ECO:0000259" key="15">
    <source>
        <dbReference type="PROSITE" id="PS50109"/>
    </source>
</evidence>
<evidence type="ECO:0000256" key="8">
    <source>
        <dbReference type="ARBA" id="ARBA00022741"/>
    </source>
</evidence>
<dbReference type="GO" id="GO:0000155">
    <property type="term" value="F:phosphorelay sensor kinase activity"/>
    <property type="evidence" value="ECO:0007669"/>
    <property type="project" value="InterPro"/>
</dbReference>
<evidence type="ECO:0000256" key="1">
    <source>
        <dbReference type="ARBA" id="ARBA00000085"/>
    </source>
</evidence>
<dbReference type="InterPro" id="IPR050398">
    <property type="entry name" value="HssS/ArlS-like"/>
</dbReference>
<comment type="subcellular location">
    <subcellularLocation>
        <location evidence="2">Cell membrane</location>
        <topology evidence="2">Multi-pass membrane protein</topology>
    </subcellularLocation>
</comment>
<keyword evidence="9 17" id="KW-0418">Kinase</keyword>
<sequence>MFGKTIFSRVLFTNLSTVLIGIIILASLQMVLMSNYISKQNESTLAKNAESIVSLINNGISQENLNSVLNGFSRSSSSHIIITDVDGRVIVNTTESGYWANESRESLELDHLREVLSGKRVTVVGTMNGAFNETMFTLEVPVIRGENKAVYGAVLVSTPIPQRRSMLFELFKILLFSALVVIVVSFILSYMLSRILANPIKRVSKSASDFAGGDLTSRVAIDRVDENVTEITELADAFNNMADELEKSEDIRMSFISDVSHELRTPMTTIGGFIDGILDDTIPPEKQKEYLSIVKDEVTRLSRLVNTFLDITRMQSDKVNIVKSDFDINEVIRLIIIGLGPKIDKKNLNIDLVFDNDVCYVRADADKIKMVITNLIDNAIKFTYDRGTITITTCPKGSEVFISVHNTGVGIPEEQQKIIFERLYKVDKSRSINKEGTGIGLYIVKSMLGAHGKDIKVKSVEGEYAEFSFYLDRGKPTVKGGGKPILPDNKIK</sequence>
<dbReference type="Gene3D" id="1.10.287.130">
    <property type="match status" value="1"/>
</dbReference>
<evidence type="ECO:0000256" key="11">
    <source>
        <dbReference type="ARBA" id="ARBA00022989"/>
    </source>
</evidence>
<dbReference type="InterPro" id="IPR003660">
    <property type="entry name" value="HAMP_dom"/>
</dbReference>
<dbReference type="FunFam" id="3.30.565.10:FF:000006">
    <property type="entry name" value="Sensor histidine kinase WalK"/>
    <property type="match status" value="1"/>
</dbReference>
<keyword evidence="5" id="KW-0597">Phosphoprotein</keyword>
<dbReference type="SMART" id="SM00304">
    <property type="entry name" value="HAMP"/>
    <property type="match status" value="1"/>
</dbReference>
<keyword evidence="18" id="KW-1185">Reference proteome</keyword>
<dbReference type="PROSITE" id="PS50885">
    <property type="entry name" value="HAMP"/>
    <property type="match status" value="1"/>
</dbReference>
<dbReference type="GO" id="GO:0005524">
    <property type="term" value="F:ATP binding"/>
    <property type="evidence" value="ECO:0007669"/>
    <property type="project" value="UniProtKB-KW"/>
</dbReference>
<dbReference type="EC" id="2.7.13.3" evidence="3"/>
<feature type="domain" description="Histidine kinase" evidence="15">
    <location>
        <begin position="258"/>
        <end position="475"/>
    </location>
</feature>
<dbReference type="GeneID" id="98062100"/>
<dbReference type="CDD" id="cd00075">
    <property type="entry name" value="HATPase"/>
    <property type="match status" value="1"/>
</dbReference>
<proteinExistence type="predicted"/>
<dbReference type="InterPro" id="IPR005467">
    <property type="entry name" value="His_kinase_dom"/>
</dbReference>
<organism evidence="17 18">
    <name type="scientific">Monoglobus pectinilyticus</name>
    <dbReference type="NCBI Taxonomy" id="1981510"/>
    <lineage>
        <taxon>Bacteria</taxon>
        <taxon>Bacillati</taxon>
        <taxon>Bacillota</taxon>
        <taxon>Clostridia</taxon>
        <taxon>Monoglobales</taxon>
        <taxon>Monoglobaceae</taxon>
        <taxon>Monoglobus</taxon>
    </lineage>
</organism>
<dbReference type="InterPro" id="IPR003661">
    <property type="entry name" value="HisK_dim/P_dom"/>
</dbReference>
<dbReference type="Proteomes" id="UP000235589">
    <property type="component" value="Chromosome"/>
</dbReference>
<dbReference type="InterPro" id="IPR004358">
    <property type="entry name" value="Sig_transdc_His_kin-like_C"/>
</dbReference>
<accession>A0A2K9P0R0</accession>
<evidence type="ECO:0000313" key="17">
    <source>
        <dbReference type="EMBL" id="AUO18857.1"/>
    </source>
</evidence>
<dbReference type="GO" id="GO:0005886">
    <property type="term" value="C:plasma membrane"/>
    <property type="evidence" value="ECO:0007669"/>
    <property type="project" value="UniProtKB-SubCell"/>
</dbReference>
<dbReference type="InterPro" id="IPR036890">
    <property type="entry name" value="HATPase_C_sf"/>
</dbReference>
<dbReference type="SUPFAM" id="SSF55874">
    <property type="entry name" value="ATPase domain of HSP90 chaperone/DNA topoisomerase II/histidine kinase"/>
    <property type="match status" value="1"/>
</dbReference>